<dbReference type="GO" id="GO:0005524">
    <property type="term" value="F:ATP binding"/>
    <property type="evidence" value="ECO:0007669"/>
    <property type="project" value="UniProtKB-KW"/>
</dbReference>
<reference evidence="6 7" key="1">
    <citation type="submission" date="2019-02" db="EMBL/GenBank/DDBJ databases">
        <title>Deep-cultivation of Planctomycetes and their phenomic and genomic characterization uncovers novel biology.</title>
        <authorList>
            <person name="Wiegand S."/>
            <person name="Jogler M."/>
            <person name="Boedeker C."/>
            <person name="Pinto D."/>
            <person name="Vollmers J."/>
            <person name="Rivas-Marin E."/>
            <person name="Kohn T."/>
            <person name="Peeters S.H."/>
            <person name="Heuer A."/>
            <person name="Rast P."/>
            <person name="Oberbeckmann S."/>
            <person name="Bunk B."/>
            <person name="Jeske O."/>
            <person name="Meyerdierks A."/>
            <person name="Storesund J.E."/>
            <person name="Kallscheuer N."/>
            <person name="Luecker S."/>
            <person name="Lage O.M."/>
            <person name="Pohl T."/>
            <person name="Merkel B.J."/>
            <person name="Hornburger P."/>
            <person name="Mueller R.-W."/>
            <person name="Bruemmer F."/>
            <person name="Labrenz M."/>
            <person name="Spormann A.M."/>
            <person name="Op den Camp H."/>
            <person name="Overmann J."/>
            <person name="Amann R."/>
            <person name="Jetten M.S.M."/>
            <person name="Mascher T."/>
            <person name="Medema M.H."/>
            <person name="Devos D.P."/>
            <person name="Kaster A.-K."/>
            <person name="Ovreas L."/>
            <person name="Rohde M."/>
            <person name="Galperin M.Y."/>
            <person name="Jogler C."/>
        </authorList>
    </citation>
    <scope>NUCLEOTIDE SEQUENCE [LARGE SCALE GENOMIC DNA]</scope>
    <source>
        <strain evidence="6 7">SV_7m_r</strain>
    </source>
</reference>
<keyword evidence="4" id="KW-0067">ATP-binding</keyword>
<dbReference type="SMART" id="SM00220">
    <property type="entry name" value="S_TKc"/>
    <property type="match status" value="1"/>
</dbReference>
<dbReference type="EMBL" id="CP036272">
    <property type="protein sequence ID" value="QDT58892.1"/>
    <property type="molecule type" value="Genomic_DNA"/>
</dbReference>
<keyword evidence="2" id="KW-0547">Nucleotide-binding</keyword>
<dbReference type="Gene3D" id="3.30.200.20">
    <property type="entry name" value="Phosphorylase Kinase, domain 1"/>
    <property type="match status" value="1"/>
</dbReference>
<evidence type="ECO:0000313" key="7">
    <source>
        <dbReference type="Proteomes" id="UP000315003"/>
    </source>
</evidence>
<evidence type="ECO:0000256" key="3">
    <source>
        <dbReference type="ARBA" id="ARBA00022777"/>
    </source>
</evidence>
<sequence length="395" mass="45016">MALGGDNWHPQHSSRPGCRYTLMESTTRFDPNLTLTPEGVQRPKGGVDLVRWYDQLVRSKKVSWTGHHHMLKLLGRGGQGEVYLTEFRGTDGFTVPVAMKIFSPEHYATERAYEEAMKRVGKIAARVALIQHDNLLAVQNFFERHRIRIMMMEWVDGYDLRKLITPRCLNLLQRHLDNKRFRYINDVIITRGAEFSRFKAGVAVAIIRDVLAALAALHREGIVHGDIKPANIMLKRTGHSKLIDMGSAIEFENPPLERECTPMYAAPEVLQNQRATPRSDLASAGYVLIELMSGRNIFAETESLVDLIQAKYELPDRLAELLPDEISRNELLMKFIRGLIAPDPNLRFPNADAAEHVDTGAAAFHRQLVIGKLSTEYVNDIRLWLEELRRFEVDL</sequence>
<name>A0A517SRY3_9BACT</name>
<evidence type="ECO:0000256" key="1">
    <source>
        <dbReference type="ARBA" id="ARBA00022679"/>
    </source>
</evidence>
<feature type="domain" description="Protein kinase" evidence="5">
    <location>
        <begin position="68"/>
        <end position="359"/>
    </location>
</feature>
<evidence type="ECO:0000256" key="4">
    <source>
        <dbReference type="ARBA" id="ARBA00022840"/>
    </source>
</evidence>
<dbReference type="PANTHER" id="PTHR43289">
    <property type="entry name" value="MITOGEN-ACTIVATED PROTEIN KINASE KINASE KINASE 20-RELATED"/>
    <property type="match status" value="1"/>
</dbReference>
<dbReference type="Proteomes" id="UP000315003">
    <property type="component" value="Chromosome"/>
</dbReference>
<dbReference type="Pfam" id="PF00069">
    <property type="entry name" value="Pkinase"/>
    <property type="match status" value="1"/>
</dbReference>
<dbReference type="PANTHER" id="PTHR43289:SF6">
    <property type="entry name" value="SERINE_THREONINE-PROTEIN KINASE NEKL-3"/>
    <property type="match status" value="1"/>
</dbReference>
<dbReference type="InterPro" id="IPR011009">
    <property type="entry name" value="Kinase-like_dom_sf"/>
</dbReference>
<keyword evidence="7" id="KW-1185">Reference proteome</keyword>
<protein>
    <submittedName>
        <fullName evidence="6">Serine/threonine-protein kinase PknH</fullName>
        <ecNumber evidence="6">2.7.11.1</ecNumber>
    </submittedName>
</protein>
<evidence type="ECO:0000256" key="2">
    <source>
        <dbReference type="ARBA" id="ARBA00022741"/>
    </source>
</evidence>
<dbReference type="InterPro" id="IPR008271">
    <property type="entry name" value="Ser/Thr_kinase_AS"/>
</dbReference>
<dbReference type="PROSITE" id="PS50011">
    <property type="entry name" value="PROTEIN_KINASE_DOM"/>
    <property type="match status" value="1"/>
</dbReference>
<dbReference type="Gene3D" id="1.10.510.10">
    <property type="entry name" value="Transferase(Phosphotransferase) domain 1"/>
    <property type="match status" value="1"/>
</dbReference>
<proteinExistence type="predicted"/>
<dbReference type="GO" id="GO:0004674">
    <property type="term" value="F:protein serine/threonine kinase activity"/>
    <property type="evidence" value="ECO:0007669"/>
    <property type="project" value="UniProtKB-EC"/>
</dbReference>
<keyword evidence="3 6" id="KW-0418">Kinase</keyword>
<dbReference type="SUPFAM" id="SSF56112">
    <property type="entry name" value="Protein kinase-like (PK-like)"/>
    <property type="match status" value="1"/>
</dbReference>
<dbReference type="InterPro" id="IPR000719">
    <property type="entry name" value="Prot_kinase_dom"/>
</dbReference>
<dbReference type="AlphaFoldDB" id="A0A517SRY3"/>
<dbReference type="CDD" id="cd14014">
    <property type="entry name" value="STKc_PknB_like"/>
    <property type="match status" value="1"/>
</dbReference>
<evidence type="ECO:0000259" key="5">
    <source>
        <dbReference type="PROSITE" id="PS50011"/>
    </source>
</evidence>
<accession>A0A517SRY3</accession>
<keyword evidence="1 6" id="KW-0808">Transferase</keyword>
<dbReference type="PROSITE" id="PS00108">
    <property type="entry name" value="PROTEIN_KINASE_ST"/>
    <property type="match status" value="1"/>
</dbReference>
<gene>
    <name evidence="6" type="primary">pknH_2</name>
    <name evidence="6" type="ORF">SV7mr_13940</name>
</gene>
<organism evidence="6 7">
    <name type="scientific">Stieleria bergensis</name>
    <dbReference type="NCBI Taxonomy" id="2528025"/>
    <lineage>
        <taxon>Bacteria</taxon>
        <taxon>Pseudomonadati</taxon>
        <taxon>Planctomycetota</taxon>
        <taxon>Planctomycetia</taxon>
        <taxon>Pirellulales</taxon>
        <taxon>Pirellulaceae</taxon>
        <taxon>Stieleria</taxon>
    </lineage>
</organism>
<evidence type="ECO:0000313" key="6">
    <source>
        <dbReference type="EMBL" id="QDT58892.1"/>
    </source>
</evidence>
<dbReference type="EC" id="2.7.11.1" evidence="6"/>